<feature type="domain" description="PucR C-terminal helix-turn-helix" evidence="2">
    <location>
        <begin position="454"/>
        <end position="510"/>
    </location>
</feature>
<proteinExistence type="inferred from homology"/>
<evidence type="ECO:0000313" key="5">
    <source>
        <dbReference type="Proteomes" id="UP000199652"/>
    </source>
</evidence>
<dbReference type="AlphaFoldDB" id="A0A1H3D987"/>
<organism evidence="4 5">
    <name type="scientific">Eubacterium barkeri</name>
    <name type="common">Clostridium barkeri</name>
    <dbReference type="NCBI Taxonomy" id="1528"/>
    <lineage>
        <taxon>Bacteria</taxon>
        <taxon>Bacillati</taxon>
        <taxon>Bacillota</taxon>
        <taxon>Clostridia</taxon>
        <taxon>Eubacteriales</taxon>
        <taxon>Eubacteriaceae</taxon>
        <taxon>Eubacterium</taxon>
    </lineage>
</organism>
<gene>
    <name evidence="4" type="ORF">SAMN04488579_104139</name>
</gene>
<sequence length="517" mass="58902">MVQGDASQGFQLNIQVLSDALEEHLFPSEIHLGLNKPCLTGVRHYRTTPILDSSVVYFLRGDDLPAKWPAPYLNLIILGDCDDSQIPGAFSWVQFSSTADGAVLFSLVQDIFDRYADWDMALQRALSSDAPFEEMAKVSLPILKNPIFIHDSDFYILACPWSPEGMAGFDRDERTGRRMVLFDTLNTFKFDAEYTHSLGTHGPTMFYNSPNGYRILYLNLWYEGRYEGRICVNELRRSIADGDYLCLDYLGQMVCQHIARYNVIWSSFVNEIDPFISRVLSGEVLKDHEMRLKLGYLHWHPDDDYLCIRLQALEYAEGELSPIGVISYIEAQIRHCHAFPYAEGITVIVNLTLIQSSTSAISSKLATVMREGLYRIGLSNPVTGFSHLPKAYQQANIALGFSIKSNSMIWSHGFREYALDFFLETASQKLPPERLCPQALLTLKAYDAQHHASLYDTLGCYLENERNVTRTARALFLHRSTLLYRLSRIEALTHLDLEDPQLRLHLELSYLMLSSTD</sequence>
<dbReference type="Gene3D" id="1.10.10.2840">
    <property type="entry name" value="PucR C-terminal helix-turn-helix domain"/>
    <property type="match status" value="1"/>
</dbReference>
<evidence type="ECO:0000313" key="4">
    <source>
        <dbReference type="EMBL" id="SDX63092.1"/>
    </source>
</evidence>
<dbReference type="InterPro" id="IPR051448">
    <property type="entry name" value="CdaR-like_regulators"/>
</dbReference>
<evidence type="ECO:0000259" key="3">
    <source>
        <dbReference type="Pfam" id="PF17853"/>
    </source>
</evidence>
<reference evidence="5" key="1">
    <citation type="submission" date="2016-10" db="EMBL/GenBank/DDBJ databases">
        <authorList>
            <person name="Varghese N."/>
            <person name="Submissions S."/>
        </authorList>
    </citation>
    <scope>NUCLEOTIDE SEQUENCE [LARGE SCALE GENOMIC DNA]</scope>
    <source>
        <strain evidence="5">VPI 5359</strain>
    </source>
</reference>
<comment type="similarity">
    <text evidence="1">Belongs to the CdaR family.</text>
</comment>
<dbReference type="Pfam" id="PF17853">
    <property type="entry name" value="GGDEF_2"/>
    <property type="match status" value="1"/>
</dbReference>
<protein>
    <submittedName>
        <fullName evidence="4">PucR C-terminal helix-turn-helix domain-containing protein</fullName>
    </submittedName>
</protein>
<dbReference type="InterPro" id="IPR025736">
    <property type="entry name" value="PucR_C-HTH_dom"/>
</dbReference>
<dbReference type="STRING" id="1528.SAMN04488579_104139"/>
<dbReference type="InterPro" id="IPR041522">
    <property type="entry name" value="CdaR_GGDEF"/>
</dbReference>
<evidence type="ECO:0000256" key="1">
    <source>
        <dbReference type="ARBA" id="ARBA00006754"/>
    </source>
</evidence>
<feature type="domain" description="CdaR GGDEF-like" evidence="3">
    <location>
        <begin position="287"/>
        <end position="399"/>
    </location>
</feature>
<accession>A0A1H3D987</accession>
<dbReference type="EMBL" id="FNOU01000004">
    <property type="protein sequence ID" value="SDX63092.1"/>
    <property type="molecule type" value="Genomic_DNA"/>
</dbReference>
<keyword evidence="5" id="KW-1185">Reference proteome</keyword>
<dbReference type="Proteomes" id="UP000199652">
    <property type="component" value="Unassembled WGS sequence"/>
</dbReference>
<dbReference type="PANTHER" id="PTHR33744:SF1">
    <property type="entry name" value="DNA-BINDING TRANSCRIPTIONAL ACTIVATOR ADER"/>
    <property type="match status" value="1"/>
</dbReference>
<dbReference type="RefSeq" id="WP_090243766.1">
    <property type="nucleotide sequence ID" value="NZ_FNOU01000004.1"/>
</dbReference>
<dbReference type="OrthoDB" id="1770325at2"/>
<dbReference type="PANTHER" id="PTHR33744">
    <property type="entry name" value="CARBOHYDRATE DIACID REGULATOR"/>
    <property type="match status" value="1"/>
</dbReference>
<dbReference type="Pfam" id="PF13556">
    <property type="entry name" value="HTH_30"/>
    <property type="match status" value="1"/>
</dbReference>
<name>A0A1H3D987_EUBBA</name>
<evidence type="ECO:0000259" key="2">
    <source>
        <dbReference type="Pfam" id="PF13556"/>
    </source>
</evidence>
<dbReference type="InterPro" id="IPR042070">
    <property type="entry name" value="PucR_C-HTH_sf"/>
</dbReference>